<evidence type="ECO:0000313" key="23">
    <source>
        <dbReference type="Proteomes" id="UP000254575"/>
    </source>
</evidence>
<evidence type="ECO:0000256" key="13">
    <source>
        <dbReference type="ARBA" id="ARBA00022989"/>
    </source>
</evidence>
<evidence type="ECO:0000256" key="14">
    <source>
        <dbReference type="ARBA" id="ARBA00023004"/>
    </source>
</evidence>
<dbReference type="InterPro" id="IPR005805">
    <property type="entry name" value="Rieske_Fe-S_prot_C"/>
</dbReference>
<organism evidence="22 23">
    <name type="scientific">Suttonella indologenes</name>
    <dbReference type="NCBI Taxonomy" id="13276"/>
    <lineage>
        <taxon>Bacteria</taxon>
        <taxon>Pseudomonadati</taxon>
        <taxon>Pseudomonadota</taxon>
        <taxon>Gammaproteobacteria</taxon>
        <taxon>Cardiobacteriales</taxon>
        <taxon>Cardiobacteriaceae</taxon>
        <taxon>Suttonella</taxon>
    </lineage>
</organism>
<proteinExistence type="predicted"/>
<evidence type="ECO:0000256" key="18">
    <source>
        <dbReference type="ARBA" id="ARBA00029351"/>
    </source>
</evidence>
<evidence type="ECO:0000256" key="20">
    <source>
        <dbReference type="RuleBase" id="RU004497"/>
    </source>
</evidence>
<dbReference type="InterPro" id="IPR006317">
    <property type="entry name" value="Ubiquinol_cyt_c_Rdtase_Fe-S-su"/>
</dbReference>
<evidence type="ECO:0000313" key="22">
    <source>
        <dbReference type="EMBL" id="SUO92043.1"/>
    </source>
</evidence>
<keyword evidence="7" id="KW-1003">Cell membrane</keyword>
<comment type="catalytic activity">
    <reaction evidence="18 19">
        <text>a quinol + 2 Fe(III)-[cytochrome c](out) = a quinone + 2 Fe(II)-[cytochrome c](out) + 2 H(+)(out)</text>
        <dbReference type="Rhea" id="RHEA:11484"/>
        <dbReference type="Rhea" id="RHEA-COMP:10350"/>
        <dbReference type="Rhea" id="RHEA-COMP:14399"/>
        <dbReference type="ChEBI" id="CHEBI:15378"/>
        <dbReference type="ChEBI" id="CHEBI:24646"/>
        <dbReference type="ChEBI" id="CHEBI:29033"/>
        <dbReference type="ChEBI" id="CHEBI:29034"/>
        <dbReference type="ChEBI" id="CHEBI:132124"/>
        <dbReference type="EC" id="7.1.1.8"/>
    </reaction>
</comment>
<keyword evidence="6 19" id="KW-0813">Transport</keyword>
<evidence type="ECO:0000256" key="19">
    <source>
        <dbReference type="RuleBase" id="RU004494"/>
    </source>
</evidence>
<dbReference type="EMBL" id="UHIA01000003">
    <property type="protein sequence ID" value="SUO92043.1"/>
    <property type="molecule type" value="Genomic_DNA"/>
</dbReference>
<dbReference type="SUPFAM" id="SSF50022">
    <property type="entry name" value="ISP domain"/>
    <property type="match status" value="1"/>
</dbReference>
<dbReference type="CDD" id="cd03470">
    <property type="entry name" value="Rieske_cytochrome_bc1"/>
    <property type="match status" value="1"/>
</dbReference>
<keyword evidence="15" id="KW-0411">Iron-sulfur</keyword>
<evidence type="ECO:0000256" key="16">
    <source>
        <dbReference type="ARBA" id="ARBA00023136"/>
    </source>
</evidence>
<dbReference type="OrthoDB" id="9767869at2"/>
<accession>A0A380MKR4</accession>
<keyword evidence="13 19" id="KW-1133">Transmembrane helix</keyword>
<dbReference type="RefSeq" id="WP_115217668.1">
    <property type="nucleotide sequence ID" value="NZ_UHIA01000003.1"/>
</dbReference>
<protein>
    <recommendedName>
        <fullName evidence="5 19">Ubiquinol-cytochrome c reductase iron-sulfur subunit</fullName>
        <ecNumber evidence="4 19">7.1.1.8</ecNumber>
    </recommendedName>
</protein>
<dbReference type="InterPro" id="IPR017941">
    <property type="entry name" value="Rieske_2Fe-2S"/>
</dbReference>
<keyword evidence="22" id="KW-0560">Oxidoreductase</keyword>
<comment type="subcellular location">
    <subcellularLocation>
        <location evidence="2">Cell membrane</location>
        <topology evidence="2">Single-pass membrane protein</topology>
    </subcellularLocation>
</comment>
<feature type="domain" description="Rieske" evidence="21">
    <location>
        <begin position="96"/>
        <end position="203"/>
    </location>
</feature>
<comment type="subunit">
    <text evidence="3 20">The main subunits of complex b-c1 are: cytochrome b, cytochrome c1 and the Rieske protein.</text>
</comment>
<dbReference type="PANTHER" id="PTHR10134">
    <property type="entry name" value="CYTOCHROME B-C1 COMPLEX SUBUNIT RIESKE, MITOCHONDRIAL"/>
    <property type="match status" value="1"/>
</dbReference>
<dbReference type="GO" id="GO:0008121">
    <property type="term" value="F:quinol-cytochrome-c reductase activity"/>
    <property type="evidence" value="ECO:0007669"/>
    <property type="project" value="UniProtKB-EC"/>
</dbReference>
<dbReference type="PROSITE" id="PS51296">
    <property type="entry name" value="RIESKE"/>
    <property type="match status" value="1"/>
</dbReference>
<dbReference type="GO" id="GO:0016491">
    <property type="term" value="F:oxidoreductase activity"/>
    <property type="evidence" value="ECO:0007669"/>
    <property type="project" value="UniProtKB-KW"/>
</dbReference>
<keyword evidence="17" id="KW-1015">Disulfide bond</keyword>
<dbReference type="GO" id="GO:0046872">
    <property type="term" value="F:metal ion binding"/>
    <property type="evidence" value="ECO:0007669"/>
    <property type="project" value="UniProtKB-KW"/>
</dbReference>
<dbReference type="Pfam" id="PF00355">
    <property type="entry name" value="Rieske"/>
    <property type="match status" value="1"/>
</dbReference>
<dbReference type="Gene3D" id="2.102.10.10">
    <property type="entry name" value="Rieske [2Fe-2S] iron-sulphur domain"/>
    <property type="match status" value="1"/>
</dbReference>
<evidence type="ECO:0000256" key="3">
    <source>
        <dbReference type="ARBA" id="ARBA00011649"/>
    </source>
</evidence>
<keyword evidence="12 19" id="KW-0249">Electron transport</keyword>
<keyword evidence="9" id="KW-0001">2Fe-2S</keyword>
<dbReference type="GO" id="GO:0005886">
    <property type="term" value="C:plasma membrane"/>
    <property type="evidence" value="ECO:0007669"/>
    <property type="project" value="UniProtKB-SubCell"/>
</dbReference>
<comment type="miscellaneous">
    <text evidence="19">The Rieske protein is a high potential 2Fe-2S protein.</text>
</comment>
<name>A0A380MKR4_9GAMM</name>
<dbReference type="InterPro" id="IPR019470">
    <property type="entry name" value="Ubiq_cytC_Rdtase_Fe-S_su_TAT"/>
</dbReference>
<evidence type="ECO:0000256" key="1">
    <source>
        <dbReference type="ARBA" id="ARBA00002444"/>
    </source>
</evidence>
<dbReference type="Pfam" id="PF10399">
    <property type="entry name" value="UCR_Fe-S_N"/>
    <property type="match status" value="1"/>
</dbReference>
<keyword evidence="23" id="KW-1185">Reference proteome</keyword>
<sequence length="211" mass="22513">MSNVSSLEPVYDPTQRPENPARRKMLIAASTGATVVGAGFVAVPFLASWLPSERAKAVGAPVVVDISKLADGALQTVLWQGKVVYILRRTPEMVQSLAEAAPSLRDPDSAESVQPEYAKNAFRSIREDVIVMLGVCTHLGCAPMLQSKEQGRAARGDNSWVGGFFCPCHGSSFDYAGRVFKGVPAPINLPVPPYHFTSDNVVVVGEEASNG</sequence>
<evidence type="ECO:0000256" key="4">
    <source>
        <dbReference type="ARBA" id="ARBA00012951"/>
    </source>
</evidence>
<keyword evidence="14" id="KW-0408">Iron</keyword>
<dbReference type="AlphaFoldDB" id="A0A380MKR4"/>
<dbReference type="PRINTS" id="PR00162">
    <property type="entry name" value="RIESKE"/>
</dbReference>
<dbReference type="Proteomes" id="UP000254575">
    <property type="component" value="Unassembled WGS sequence"/>
</dbReference>
<dbReference type="InterPro" id="IPR036922">
    <property type="entry name" value="Rieske_2Fe-2S_sf"/>
</dbReference>
<evidence type="ECO:0000256" key="2">
    <source>
        <dbReference type="ARBA" id="ARBA00004162"/>
    </source>
</evidence>
<dbReference type="EC" id="7.1.1.8" evidence="4 19"/>
<keyword evidence="11" id="KW-1278">Translocase</keyword>
<gene>
    <name evidence="22" type="primary">petA</name>
    <name evidence="22" type="ORF">NCTC10717_00363</name>
</gene>
<evidence type="ECO:0000256" key="5">
    <source>
        <dbReference type="ARBA" id="ARBA00019816"/>
    </source>
</evidence>
<evidence type="ECO:0000256" key="15">
    <source>
        <dbReference type="ARBA" id="ARBA00023014"/>
    </source>
</evidence>
<evidence type="ECO:0000256" key="11">
    <source>
        <dbReference type="ARBA" id="ARBA00022967"/>
    </source>
</evidence>
<reference evidence="22 23" key="1">
    <citation type="submission" date="2018-06" db="EMBL/GenBank/DDBJ databases">
        <authorList>
            <consortium name="Pathogen Informatics"/>
            <person name="Doyle S."/>
        </authorList>
    </citation>
    <scope>NUCLEOTIDE SEQUENCE [LARGE SCALE GENOMIC DNA]</scope>
    <source>
        <strain evidence="22 23">NCTC10717</strain>
    </source>
</reference>
<comment type="function">
    <text evidence="1">Component of the ubiquinol-cytochrome c reductase complex (complex III or cytochrome b-c1 complex), which is a respiratory chain that generates an electrochemical potential coupled to ATP synthesis.</text>
</comment>
<evidence type="ECO:0000256" key="10">
    <source>
        <dbReference type="ARBA" id="ARBA00022723"/>
    </source>
</evidence>
<evidence type="ECO:0000259" key="21">
    <source>
        <dbReference type="PROSITE" id="PS51296"/>
    </source>
</evidence>
<keyword evidence="10" id="KW-0479">Metal-binding</keyword>
<evidence type="ECO:0000256" key="17">
    <source>
        <dbReference type="ARBA" id="ARBA00023157"/>
    </source>
</evidence>
<keyword evidence="16 19" id="KW-0472">Membrane</keyword>
<dbReference type="InterPro" id="IPR014349">
    <property type="entry name" value="Rieske_Fe-S_prot"/>
</dbReference>
<dbReference type="NCBIfam" id="TIGR01416">
    <property type="entry name" value="Rieske_proteo"/>
    <property type="match status" value="1"/>
</dbReference>
<evidence type="ECO:0000256" key="8">
    <source>
        <dbReference type="ARBA" id="ARBA00022692"/>
    </source>
</evidence>
<evidence type="ECO:0000256" key="9">
    <source>
        <dbReference type="ARBA" id="ARBA00022714"/>
    </source>
</evidence>
<feature type="transmembrane region" description="Helical" evidence="19">
    <location>
        <begin position="25"/>
        <end position="50"/>
    </location>
</feature>
<evidence type="ECO:0000256" key="6">
    <source>
        <dbReference type="ARBA" id="ARBA00022448"/>
    </source>
</evidence>
<comment type="cofactor">
    <cofactor evidence="19">
        <name>[2Fe-2S] cluster</name>
        <dbReference type="ChEBI" id="CHEBI:190135"/>
    </cofactor>
    <text evidence="19">Binds 1 [2Fe-2S] cluster per subunit.</text>
</comment>
<keyword evidence="8 19" id="KW-0812">Transmembrane</keyword>
<evidence type="ECO:0000256" key="12">
    <source>
        <dbReference type="ARBA" id="ARBA00022982"/>
    </source>
</evidence>
<evidence type="ECO:0000256" key="7">
    <source>
        <dbReference type="ARBA" id="ARBA00022475"/>
    </source>
</evidence>
<dbReference type="Gene3D" id="1.20.5.510">
    <property type="entry name" value="Single helix bin"/>
    <property type="match status" value="1"/>
</dbReference>
<dbReference type="GO" id="GO:0051537">
    <property type="term" value="F:2 iron, 2 sulfur cluster binding"/>
    <property type="evidence" value="ECO:0007669"/>
    <property type="project" value="UniProtKB-KW"/>
</dbReference>